<evidence type="ECO:0000256" key="1">
    <source>
        <dbReference type="SAM" id="MobiDB-lite"/>
    </source>
</evidence>
<reference evidence="2" key="1">
    <citation type="journal article" date="2018" name="BMC Genomics">
        <title>Comparative genomics of the wheat fungal pathogen Pyrenophora tritici-repentis reveals chromosomal variations and genome plasticity.</title>
        <authorList>
            <person name="Moolhuijzen P."/>
            <person name="See P.T."/>
            <person name="Hane J.K."/>
            <person name="Shi G."/>
            <person name="Liu Z."/>
            <person name="Oliver R.P."/>
            <person name="Moffat C.S."/>
        </authorList>
    </citation>
    <scope>NUCLEOTIDE SEQUENCE [LARGE SCALE GENOMIC DNA]</scope>
    <source>
        <strain evidence="2">M4</strain>
    </source>
</reference>
<dbReference type="Proteomes" id="UP000245464">
    <property type="component" value="Chromosome 5"/>
</dbReference>
<feature type="region of interest" description="Disordered" evidence="1">
    <location>
        <begin position="167"/>
        <end position="189"/>
    </location>
</feature>
<gene>
    <name evidence="2" type="ORF">PtrM4_105490</name>
</gene>
<sequence>MENTQSSEPIAQDQAWYEIFNFDPTTSPFLPHLTTEHNDFNFNLDIFSEQPLLFPTNYLPQPNYYPEQTIPQDQLHDALPYEQTPIYHNLNGVAQEATFDAIRKDLDKVFISIWQLQNYYQMRIEKLDQEVVQAANAAQSLRKDVDAISGWLQQVISFLNDTSAPSELACPEEGEVPKQPKVENQDQME</sequence>
<dbReference type="GeneID" id="90956672"/>
<feature type="compositionally biased region" description="Basic and acidic residues" evidence="1">
    <location>
        <begin position="175"/>
        <end position="189"/>
    </location>
</feature>
<proteinExistence type="predicted"/>
<evidence type="ECO:0000313" key="2">
    <source>
        <dbReference type="EMBL" id="KAF7570547.1"/>
    </source>
</evidence>
<dbReference type="EMBL" id="NQIK02000005">
    <property type="protein sequence ID" value="KAF7570547.1"/>
    <property type="molecule type" value="Genomic_DNA"/>
</dbReference>
<evidence type="ECO:0000313" key="3">
    <source>
        <dbReference type="Proteomes" id="UP000245464"/>
    </source>
</evidence>
<name>A0A2W1FKS7_9PLEO</name>
<accession>A0A2W1FKS7</accession>
<comment type="caution">
    <text evidence="2">The sequence shown here is derived from an EMBL/GenBank/DDBJ whole genome shotgun (WGS) entry which is preliminary data.</text>
</comment>
<organism evidence="2 3">
    <name type="scientific">Pyrenophora tritici-repentis</name>
    <dbReference type="NCBI Taxonomy" id="45151"/>
    <lineage>
        <taxon>Eukaryota</taxon>
        <taxon>Fungi</taxon>
        <taxon>Dikarya</taxon>
        <taxon>Ascomycota</taxon>
        <taxon>Pezizomycotina</taxon>
        <taxon>Dothideomycetes</taxon>
        <taxon>Pleosporomycetidae</taxon>
        <taxon>Pleosporales</taxon>
        <taxon>Pleosporineae</taxon>
        <taxon>Pleosporaceae</taxon>
        <taxon>Pyrenophora</taxon>
    </lineage>
</organism>
<dbReference type="RefSeq" id="XP_065962095.1">
    <property type="nucleotide sequence ID" value="XM_066107646.1"/>
</dbReference>
<dbReference type="AlphaFoldDB" id="A0A2W1FKS7"/>
<protein>
    <submittedName>
        <fullName evidence="2">Uncharacterized protein</fullName>
    </submittedName>
</protein>
<dbReference type="KEGG" id="ptrr:90956672"/>